<reference evidence="2" key="2">
    <citation type="journal article" date="2015" name="Genome Biol.">
        <title>Comparative genomics of Steinernema reveals deeply conserved gene regulatory networks.</title>
        <authorList>
            <person name="Dillman A.R."/>
            <person name="Macchietto M."/>
            <person name="Porter C.F."/>
            <person name="Rogers A."/>
            <person name="Williams B."/>
            <person name="Antoshechkin I."/>
            <person name="Lee M.M."/>
            <person name="Goodwin Z."/>
            <person name="Lu X."/>
            <person name="Lewis E.E."/>
            <person name="Goodrich-Blair H."/>
            <person name="Stock S.P."/>
            <person name="Adams B.J."/>
            <person name="Sternberg P.W."/>
            <person name="Mortazavi A."/>
        </authorList>
    </citation>
    <scope>NUCLEOTIDE SEQUENCE [LARGE SCALE GENOMIC DNA]</scope>
    <source>
        <strain evidence="2">ALL</strain>
    </source>
</reference>
<gene>
    <name evidence="2" type="ORF">L596_015385</name>
</gene>
<reference evidence="2" key="3">
    <citation type="journal article" date="2019" name="G3 (Bethesda)">
        <title>Hybrid Assembly of the Genome of the Entomopathogenic Nematode Steinernema carpocapsae Identifies the X-Chromosome.</title>
        <authorList>
            <person name="Serra L."/>
            <person name="Macchietto M."/>
            <person name="Macias-Munoz A."/>
            <person name="McGill C.J."/>
            <person name="Rodriguez I.M."/>
            <person name="Rodriguez B."/>
            <person name="Murad R."/>
            <person name="Mortazavi A."/>
        </authorList>
    </citation>
    <scope>NUCLEOTIDE SEQUENCE</scope>
    <source>
        <strain evidence="2">ALL</strain>
    </source>
</reference>
<feature type="compositionally biased region" description="Basic and acidic residues" evidence="1">
    <location>
        <begin position="321"/>
        <end position="337"/>
    </location>
</feature>
<feature type="compositionally biased region" description="Basic residues" evidence="1">
    <location>
        <begin position="457"/>
        <end position="470"/>
    </location>
</feature>
<feature type="compositionally biased region" description="Basic and acidic residues" evidence="1">
    <location>
        <begin position="255"/>
        <end position="266"/>
    </location>
</feature>
<feature type="region of interest" description="Disordered" evidence="1">
    <location>
        <begin position="27"/>
        <end position="470"/>
    </location>
</feature>
<dbReference type="OrthoDB" id="10252235at2759"/>
<feature type="compositionally biased region" description="Basic and acidic residues" evidence="1">
    <location>
        <begin position="127"/>
        <end position="153"/>
    </location>
</feature>
<evidence type="ECO:0000313" key="2">
    <source>
        <dbReference type="EMBL" id="TKR81528.1"/>
    </source>
</evidence>
<feature type="compositionally biased region" description="Basic and acidic residues" evidence="1">
    <location>
        <begin position="354"/>
        <end position="367"/>
    </location>
</feature>
<evidence type="ECO:0000256" key="1">
    <source>
        <dbReference type="SAM" id="MobiDB-lite"/>
    </source>
</evidence>
<feature type="compositionally biased region" description="Basic and acidic residues" evidence="1">
    <location>
        <begin position="61"/>
        <end position="97"/>
    </location>
</feature>
<dbReference type="EMBL" id="AZBU02000004">
    <property type="protein sequence ID" value="TKR81528.1"/>
    <property type="molecule type" value="Genomic_DNA"/>
</dbReference>
<reference evidence="2" key="1">
    <citation type="submission" date="2013-11" db="EMBL/GenBank/DDBJ databases">
        <authorList>
            <person name="Sternberg P."/>
            <person name="Dillman A."/>
            <person name="Macchietto M."/>
        </authorList>
    </citation>
    <scope>NUCLEOTIDE SEQUENCE</scope>
    <source>
        <strain evidence="2">ALL</strain>
    </source>
</reference>
<organism evidence="2">
    <name type="scientific">Steinernema carpocapsae</name>
    <name type="common">Entomopathogenic nematode</name>
    <dbReference type="NCBI Taxonomy" id="34508"/>
    <lineage>
        <taxon>Eukaryota</taxon>
        <taxon>Metazoa</taxon>
        <taxon>Ecdysozoa</taxon>
        <taxon>Nematoda</taxon>
        <taxon>Chromadorea</taxon>
        <taxon>Rhabditida</taxon>
        <taxon>Tylenchina</taxon>
        <taxon>Panagrolaimomorpha</taxon>
        <taxon>Strongyloidoidea</taxon>
        <taxon>Steinernematidae</taxon>
        <taxon>Steinernema</taxon>
    </lineage>
</organism>
<accession>A0A4U5NF12</accession>
<name>A0A4U5NF12_STECR</name>
<proteinExistence type="predicted"/>
<sequence>MSADWVFMEEDSPYNFPSVPCYLEFNENGPLDQTDESDRPIDAFFSSHPEEAKLDLTNVEEPAKLEDHVEPEEPAKLEESAKPEEHAKLENSAKPDEPAMTEEPVAPRSMSKERPAVGSQTAFNENGHLDQTDESNRHIDDVFFSSHPEEAKLDLTNVKEPVKLEDSAKPEKPATTEESVAPRSMSKERPAVGSQAASLRAKSKERPVARPQPVAPRSMSKERSVPVSQPKRTSIFDRLAQPKTSTGGPCLSTERAIHPSPKDRHLAASLLRIPRVTKHQSVAPRSMSKERPAVGSQAASLRAKSKERPVARPQPVAPRSMSKERSVPVSESKRTSIFDRLAQPKTSTGGPRLSTERAIHPSPKDRYPAAPLLRIPRVTNHQSVAPRSMSKERPVAGSQTASLRARSKEPPVAGSQPKRSTIFDRLAQPKDGQVQPLTRRSMFKDPIPGLAGVKTAPVRRFRSGSRQRAD</sequence>
<comment type="caution">
    <text evidence="2">The sequence shown here is derived from an EMBL/GenBank/DDBJ whole genome shotgun (WGS) entry which is preliminary data.</text>
</comment>
<protein>
    <submittedName>
        <fullName evidence="2">Uncharacterized protein</fullName>
    </submittedName>
</protein>
<feature type="compositionally biased region" description="Basic and acidic residues" evidence="1">
    <location>
        <begin position="160"/>
        <end position="175"/>
    </location>
</feature>
<dbReference type="AlphaFoldDB" id="A0A4U5NF12"/>